<evidence type="ECO:0000313" key="8">
    <source>
        <dbReference type="Proteomes" id="UP000663923"/>
    </source>
</evidence>
<dbReference type="Gene3D" id="2.60.40.1180">
    <property type="entry name" value="Golgi alpha-mannosidase II"/>
    <property type="match status" value="1"/>
</dbReference>
<dbReference type="EMBL" id="CP071794">
    <property type="protein sequence ID" value="QTD54941.1"/>
    <property type="molecule type" value="Genomic_DNA"/>
</dbReference>
<feature type="domain" description="Glycosyl hydrolase family 36 N-terminal" evidence="6">
    <location>
        <begin position="39"/>
        <end position="250"/>
    </location>
</feature>
<evidence type="ECO:0000259" key="5">
    <source>
        <dbReference type="Pfam" id="PF16874"/>
    </source>
</evidence>
<dbReference type="InterPro" id="IPR031704">
    <property type="entry name" value="Glyco_hydro_36_N"/>
</dbReference>
<evidence type="ECO:0000259" key="6">
    <source>
        <dbReference type="Pfam" id="PF16875"/>
    </source>
</evidence>
<dbReference type="Pfam" id="PF16874">
    <property type="entry name" value="Glyco_hydro_36C"/>
    <property type="match status" value="1"/>
</dbReference>
<evidence type="ECO:0000256" key="3">
    <source>
        <dbReference type="ARBA" id="ARBA00022801"/>
    </source>
</evidence>
<dbReference type="InterPro" id="IPR002252">
    <property type="entry name" value="Glyco_hydro_36"/>
</dbReference>
<dbReference type="InterPro" id="IPR013780">
    <property type="entry name" value="Glyco_hydro_b"/>
</dbReference>
<dbReference type="Gene3D" id="3.20.20.70">
    <property type="entry name" value="Aldolase class I"/>
    <property type="match status" value="1"/>
</dbReference>
<protein>
    <recommendedName>
        <fullName evidence="2">alpha-galactosidase</fullName>
        <ecNumber evidence="2">3.2.1.22</ecNumber>
    </recommendedName>
</protein>
<dbReference type="RefSeq" id="WP_207986771.1">
    <property type="nucleotide sequence ID" value="NZ_CP071794.1"/>
</dbReference>
<dbReference type="InterPro" id="IPR038417">
    <property type="entry name" value="Alpga-gal_N_sf"/>
</dbReference>
<dbReference type="Proteomes" id="UP000663923">
    <property type="component" value="Chromosome"/>
</dbReference>
<dbReference type="PROSITE" id="PS00512">
    <property type="entry name" value="ALPHA_GALACTOSIDASE"/>
    <property type="match status" value="1"/>
</dbReference>
<evidence type="ECO:0000313" key="7">
    <source>
        <dbReference type="EMBL" id="QTD54941.1"/>
    </source>
</evidence>
<dbReference type="Gene3D" id="2.70.98.60">
    <property type="entry name" value="alpha-galactosidase from lactobacil brevis"/>
    <property type="match status" value="1"/>
</dbReference>
<keyword evidence="4" id="KW-0326">Glycosidase</keyword>
<dbReference type="InterPro" id="IPR031705">
    <property type="entry name" value="Glyco_hydro_36_C"/>
</dbReference>
<accession>A0ABX7T1A9</accession>
<dbReference type="InterPro" id="IPR000111">
    <property type="entry name" value="Glyco_hydro_27/36_CS"/>
</dbReference>
<dbReference type="InterPro" id="IPR017853">
    <property type="entry name" value="GH"/>
</dbReference>
<evidence type="ECO:0000256" key="2">
    <source>
        <dbReference type="ARBA" id="ARBA00012755"/>
    </source>
</evidence>
<keyword evidence="8" id="KW-1185">Reference proteome</keyword>
<dbReference type="Pfam" id="PF02065">
    <property type="entry name" value="Melibiase"/>
    <property type="match status" value="1"/>
</dbReference>
<feature type="domain" description="Glycosyl hydrolase family 36 C-terminal" evidence="5">
    <location>
        <begin position="622"/>
        <end position="701"/>
    </location>
</feature>
<dbReference type="InterPro" id="IPR013785">
    <property type="entry name" value="Aldolase_TIM"/>
</dbReference>
<gene>
    <name evidence="7" type="ORF">J4G78_11900</name>
</gene>
<name>A0ABX7T1A9_9SPHN</name>
<dbReference type="PRINTS" id="PR00743">
    <property type="entry name" value="GLHYDRLASE36"/>
</dbReference>
<dbReference type="Pfam" id="PF16875">
    <property type="entry name" value="Glyco_hydro_36N"/>
    <property type="match status" value="1"/>
</dbReference>
<evidence type="ECO:0000256" key="1">
    <source>
        <dbReference type="ARBA" id="ARBA00001255"/>
    </source>
</evidence>
<sequence>MRQNSSPNPPMVERGTSWRLDGNAITLVFVAAGRDEIDLAYLGPRLPEGEDLSALVAAGHFSRHENEPDDPRIGGLLPQARDGYRGRPAFQIRSGEQALHCDFQLVNVEADGPQMIAMWVEKSSGLQVDLHWKIVDARTIEVTTHLVANDVGDIILEAASSLAMPLPRQFSHMTAFHGRWAREMQATTSRIGPQAIEMRSANGKPGFDAGNWLIFHGDDGQKDGGECLGIHASSCGDHLAHVIQDQDGRACLSIEALRQPGGIALNAGDTADLGQVTLILGENRDHLTQLFHDHVRTHILPQRSDWGSRKVHLNSWEALAFDLDEAKLKTLASAAADLGIERFVLDDGWFKGRRSDDAGLGDWQVDKAIFPGGLTPLIDHVQGLDMDFGLWVEPEMVSPDSDLYRAHPDWCLHDDLADRPTERNQLVLDLSREDAFAYIHDALAALLDNHDIAYLKWDHNRRLFPDNGLQQFAIQRLLGKLRQNYPAVEIESCSSGGGRVSFAMLEHCHRIWPSDNNDPIERLRIMESWARFLPLEILGNHVGPSPNPITGRRTDMNFRAKVALFGHMGVETNPAAMSEDERAVLRAHVALYKQWRDVLHQGDFRQLHHSETGIHGQMVVSGERALAMVAQTGFAENFNVAPIRLPGLNADALYNVTLPKPWPQKASTYLSDPERWESGMTLSGRVLAERGLALPLTHPETAWLIAIEEKG</sequence>
<dbReference type="PANTHER" id="PTHR43053:SF3">
    <property type="entry name" value="ALPHA-GALACTOSIDASE C-RELATED"/>
    <property type="match status" value="1"/>
</dbReference>
<dbReference type="InterPro" id="IPR050985">
    <property type="entry name" value="Alpha-glycosidase_related"/>
</dbReference>
<dbReference type="SUPFAM" id="SSF51445">
    <property type="entry name" value="(Trans)glycosidases"/>
    <property type="match status" value="1"/>
</dbReference>
<dbReference type="CDD" id="cd14791">
    <property type="entry name" value="GH36"/>
    <property type="match status" value="1"/>
</dbReference>
<proteinExistence type="predicted"/>
<comment type="catalytic activity">
    <reaction evidence="1">
        <text>Hydrolysis of terminal, non-reducing alpha-D-galactose residues in alpha-D-galactosides, including galactose oligosaccharides, galactomannans and galactolipids.</text>
        <dbReference type="EC" id="3.2.1.22"/>
    </reaction>
</comment>
<evidence type="ECO:0000256" key="4">
    <source>
        <dbReference type="ARBA" id="ARBA00023295"/>
    </source>
</evidence>
<dbReference type="PANTHER" id="PTHR43053">
    <property type="entry name" value="GLYCOSIDASE FAMILY 31"/>
    <property type="match status" value="1"/>
</dbReference>
<reference evidence="7 8" key="1">
    <citation type="submission" date="2021-03" db="EMBL/GenBank/DDBJ databases">
        <title>Complete genome of Parasphingorhabdus_sp.JHSY0214.</title>
        <authorList>
            <person name="Yoo J.H."/>
            <person name="Bae J.W."/>
        </authorList>
    </citation>
    <scope>NUCLEOTIDE SEQUENCE [LARGE SCALE GENOMIC DNA]</scope>
    <source>
        <strain evidence="7 8">JHSY0214</strain>
    </source>
</reference>
<dbReference type="EC" id="3.2.1.22" evidence="2"/>
<keyword evidence="3" id="KW-0378">Hydrolase</keyword>
<organism evidence="7 8">
    <name type="scientific">Parasphingorhabdus cellanae</name>
    <dbReference type="NCBI Taxonomy" id="2806553"/>
    <lineage>
        <taxon>Bacteria</taxon>
        <taxon>Pseudomonadati</taxon>
        <taxon>Pseudomonadota</taxon>
        <taxon>Alphaproteobacteria</taxon>
        <taxon>Sphingomonadales</taxon>
        <taxon>Sphingomonadaceae</taxon>
        <taxon>Parasphingorhabdus</taxon>
    </lineage>
</organism>